<evidence type="ECO:0000256" key="1">
    <source>
        <dbReference type="SAM" id="SignalP"/>
    </source>
</evidence>
<evidence type="ECO:0000313" key="2">
    <source>
        <dbReference type="EMBL" id="QJX00463.1"/>
    </source>
</evidence>
<dbReference type="PROSITE" id="PS51009">
    <property type="entry name" value="CYTCII"/>
    <property type="match status" value="1"/>
</dbReference>
<dbReference type="EMBL" id="CP053452">
    <property type="protein sequence ID" value="QJX00463.1"/>
    <property type="molecule type" value="Genomic_DNA"/>
</dbReference>
<organism evidence="2 3">
    <name type="scientific">Frigoriglobus tundricola</name>
    <dbReference type="NCBI Taxonomy" id="2774151"/>
    <lineage>
        <taxon>Bacteria</taxon>
        <taxon>Pseudomonadati</taxon>
        <taxon>Planctomycetota</taxon>
        <taxon>Planctomycetia</taxon>
        <taxon>Gemmatales</taxon>
        <taxon>Gemmataceae</taxon>
        <taxon>Frigoriglobus</taxon>
    </lineage>
</organism>
<dbReference type="GO" id="GO:0005506">
    <property type="term" value="F:iron ion binding"/>
    <property type="evidence" value="ECO:0007669"/>
    <property type="project" value="InterPro"/>
</dbReference>
<dbReference type="AlphaFoldDB" id="A0A6M5Z5D3"/>
<dbReference type="SUPFAM" id="SSF47175">
    <property type="entry name" value="Cytochromes"/>
    <property type="match status" value="1"/>
</dbReference>
<dbReference type="KEGG" id="ftj:FTUN_8093"/>
<evidence type="ECO:0008006" key="4">
    <source>
        <dbReference type="Google" id="ProtNLM"/>
    </source>
</evidence>
<dbReference type="InterPro" id="IPR002321">
    <property type="entry name" value="Cyt_c_II"/>
</dbReference>
<name>A0A6M5Z5D3_9BACT</name>
<accession>A0A6M5Z5D3</accession>
<feature type="signal peptide" evidence="1">
    <location>
        <begin position="1"/>
        <end position="23"/>
    </location>
</feature>
<gene>
    <name evidence="2" type="ORF">FTUN_8093</name>
</gene>
<dbReference type="GO" id="GO:0022900">
    <property type="term" value="P:electron transport chain"/>
    <property type="evidence" value="ECO:0007669"/>
    <property type="project" value="InterPro"/>
</dbReference>
<dbReference type="Proteomes" id="UP000503447">
    <property type="component" value="Chromosome"/>
</dbReference>
<dbReference type="InterPro" id="IPR010980">
    <property type="entry name" value="Cyt_c/b562"/>
</dbReference>
<dbReference type="RefSeq" id="WP_171475202.1">
    <property type="nucleotide sequence ID" value="NZ_CP053452.2"/>
</dbReference>
<dbReference type="GO" id="GO:0020037">
    <property type="term" value="F:heme binding"/>
    <property type="evidence" value="ECO:0007669"/>
    <property type="project" value="InterPro"/>
</dbReference>
<reference evidence="3" key="1">
    <citation type="submission" date="2020-05" db="EMBL/GenBank/DDBJ databases">
        <title>Frigoriglobus tundricola gen. nov., sp. nov., a psychrotolerant cellulolytic planctomycete of the family Gemmataceae with two divergent copies of 16S rRNA gene.</title>
        <authorList>
            <person name="Kulichevskaya I.S."/>
            <person name="Ivanova A.A."/>
            <person name="Naumoff D.G."/>
            <person name="Beletsky A.V."/>
            <person name="Rijpstra W.I.C."/>
            <person name="Sinninghe Damste J.S."/>
            <person name="Mardanov A.V."/>
            <person name="Ravin N.V."/>
            <person name="Dedysh S.N."/>
        </authorList>
    </citation>
    <scope>NUCLEOTIDE SEQUENCE [LARGE SCALE GENOMIC DNA]</scope>
    <source>
        <strain evidence="3">PL17</strain>
    </source>
</reference>
<proteinExistence type="predicted"/>
<keyword evidence="1" id="KW-0732">Signal</keyword>
<dbReference type="Gene3D" id="1.20.120.10">
    <property type="entry name" value="Cytochrome c/b562"/>
    <property type="match status" value="1"/>
</dbReference>
<keyword evidence="3" id="KW-1185">Reference proteome</keyword>
<dbReference type="GO" id="GO:0009055">
    <property type="term" value="F:electron transfer activity"/>
    <property type="evidence" value="ECO:0007669"/>
    <property type="project" value="InterPro"/>
</dbReference>
<evidence type="ECO:0000313" key="3">
    <source>
        <dbReference type="Proteomes" id="UP000503447"/>
    </source>
</evidence>
<protein>
    <recommendedName>
        <fullName evidence="4">Cytochrome c</fullName>
    </recommendedName>
</protein>
<dbReference type="Pfam" id="PF01322">
    <property type="entry name" value="Cytochrom_C_2"/>
    <property type="match status" value="1"/>
</dbReference>
<sequence>MTRTRFWFATAVFAVGAVFLSLAHSQPQPARKPLPKPEPVAETKLLMEGIADPNTRALGKLLAAKPKDADAWAFARGQSLLLAEAGNLLMMRPPKSKAGEDSWLTHAGELRDSATALARAAAAKDYLQARTALAGVANACNRCHQTFRVGLRVDPFPEDR</sequence>
<feature type="chain" id="PRO_5026802343" description="Cytochrome c" evidence="1">
    <location>
        <begin position="24"/>
        <end position="160"/>
    </location>
</feature>